<organism evidence="1 2">
    <name type="scientific">Rubroshorea leprosula</name>
    <dbReference type="NCBI Taxonomy" id="152421"/>
    <lineage>
        <taxon>Eukaryota</taxon>
        <taxon>Viridiplantae</taxon>
        <taxon>Streptophyta</taxon>
        <taxon>Embryophyta</taxon>
        <taxon>Tracheophyta</taxon>
        <taxon>Spermatophyta</taxon>
        <taxon>Magnoliopsida</taxon>
        <taxon>eudicotyledons</taxon>
        <taxon>Gunneridae</taxon>
        <taxon>Pentapetalae</taxon>
        <taxon>rosids</taxon>
        <taxon>malvids</taxon>
        <taxon>Malvales</taxon>
        <taxon>Dipterocarpaceae</taxon>
        <taxon>Rubroshorea</taxon>
    </lineage>
</organism>
<reference evidence="1 2" key="1">
    <citation type="journal article" date="2021" name="Commun. Biol.">
        <title>The genome of Shorea leprosula (Dipterocarpaceae) highlights the ecological relevance of drought in aseasonal tropical rainforests.</title>
        <authorList>
            <person name="Ng K.K.S."/>
            <person name="Kobayashi M.J."/>
            <person name="Fawcett J.A."/>
            <person name="Hatakeyama M."/>
            <person name="Paape T."/>
            <person name="Ng C.H."/>
            <person name="Ang C.C."/>
            <person name="Tnah L.H."/>
            <person name="Lee C.T."/>
            <person name="Nishiyama T."/>
            <person name="Sese J."/>
            <person name="O'Brien M.J."/>
            <person name="Copetti D."/>
            <person name="Mohd Noor M.I."/>
            <person name="Ong R.C."/>
            <person name="Putra M."/>
            <person name="Sireger I.Z."/>
            <person name="Indrioko S."/>
            <person name="Kosugi Y."/>
            <person name="Izuno A."/>
            <person name="Isagi Y."/>
            <person name="Lee S.L."/>
            <person name="Shimizu K.K."/>
        </authorList>
    </citation>
    <scope>NUCLEOTIDE SEQUENCE [LARGE SCALE GENOMIC DNA]</scope>
    <source>
        <strain evidence="1">214</strain>
    </source>
</reference>
<protein>
    <recommendedName>
        <fullName evidence="3">NYN domain-containing protein</fullName>
    </recommendedName>
</protein>
<dbReference type="AlphaFoldDB" id="A0AAV5M620"/>
<proteinExistence type="predicted"/>
<gene>
    <name evidence="1" type="ORF">SLEP1_g51206</name>
</gene>
<accession>A0AAV5M620</accession>
<evidence type="ECO:0008006" key="3">
    <source>
        <dbReference type="Google" id="ProtNLM"/>
    </source>
</evidence>
<dbReference type="EMBL" id="BPVZ01000174">
    <property type="protein sequence ID" value="GKV43977.1"/>
    <property type="molecule type" value="Genomic_DNA"/>
</dbReference>
<sequence>MEWRLVARAAQGLALDGLNLPSIEWSSGLGDQLWTATLGWYNLFKVGKRSSGKRVVVVGGDRDFDAAYFIKPWCNVRSIDTKKVNISLKMFSKTFSKENKLIPFQHLPCLSNVTG</sequence>
<dbReference type="Proteomes" id="UP001054252">
    <property type="component" value="Unassembled WGS sequence"/>
</dbReference>
<keyword evidence="2" id="KW-1185">Reference proteome</keyword>
<evidence type="ECO:0000313" key="1">
    <source>
        <dbReference type="EMBL" id="GKV43977.1"/>
    </source>
</evidence>
<evidence type="ECO:0000313" key="2">
    <source>
        <dbReference type="Proteomes" id="UP001054252"/>
    </source>
</evidence>
<comment type="caution">
    <text evidence="1">The sequence shown here is derived from an EMBL/GenBank/DDBJ whole genome shotgun (WGS) entry which is preliminary data.</text>
</comment>
<name>A0AAV5M620_9ROSI</name>